<gene>
    <name evidence="1" type="ORF">GL267_001835</name>
</gene>
<proteinExistence type="predicted"/>
<dbReference type="EMBL" id="CP127523">
    <property type="protein sequence ID" value="XRI69449.1"/>
    <property type="molecule type" value="Genomic_DNA"/>
</dbReference>
<sequence>MGPDGPLTDLSRLPPSIGWDKSFPSISEKGVILMRASAAQKVDPAHATLWARHYPGHDMIGTRTFGFWLYMLTDAMVYAALFASLGVLSHVVNLAGGPSPSAFINPVYAYGETITLFLSVLIYGYSMVALKNGNHSGVIGSMFAAMLLGMVYLVIAGIDIREMFAQGIIPEASGFLSIFFTIIIYHALHIIVGVVWMLVMMIQVAREGFSANVVYRLINLRLFWHFQAVIWVFVFTFVYLQGMVV</sequence>
<dbReference type="Proteomes" id="UP000470022">
    <property type="component" value="Chromosome"/>
</dbReference>
<name>A0ACD5HBN0_9PROT</name>
<keyword evidence="2" id="KW-1185">Reference proteome</keyword>
<organism evidence="1 2">
    <name type="scientific">Acidithiobacillus ferrianus</name>
    <dbReference type="NCBI Taxonomy" id="2678518"/>
    <lineage>
        <taxon>Bacteria</taxon>
        <taxon>Pseudomonadati</taxon>
        <taxon>Pseudomonadota</taxon>
        <taxon>Acidithiobacillia</taxon>
        <taxon>Acidithiobacillales</taxon>
        <taxon>Acidithiobacillaceae</taxon>
        <taxon>Acidithiobacillus</taxon>
    </lineage>
</organism>
<accession>A0ACD5HBN0</accession>
<reference evidence="1" key="1">
    <citation type="submission" date="2023-06" db="EMBL/GenBank/DDBJ databases">
        <title>Complete and circular genome of Acidithiobacillus ferrianus DSM 107098.</title>
        <authorList>
            <person name="Norris P.R."/>
            <person name="Falagan C."/>
            <person name="Moya-Beltran A."/>
            <person name="Castro M."/>
            <person name="Quatrini R."/>
            <person name="Johnson D.B."/>
        </authorList>
    </citation>
    <scope>NUCLEOTIDE SEQUENCE</scope>
    <source>
        <strain evidence="1">MG</strain>
    </source>
</reference>
<evidence type="ECO:0000313" key="2">
    <source>
        <dbReference type="Proteomes" id="UP000470022"/>
    </source>
</evidence>
<protein>
    <submittedName>
        <fullName evidence="1">Cytochrome c oxidase subunit 3</fullName>
    </submittedName>
</protein>
<evidence type="ECO:0000313" key="1">
    <source>
        <dbReference type="EMBL" id="XRI69449.1"/>
    </source>
</evidence>